<dbReference type="InterPro" id="IPR025110">
    <property type="entry name" value="AMP-bd_C"/>
</dbReference>
<gene>
    <name evidence="4" type="primary">fadD3_17</name>
    <name evidence="4" type="ORF">SDC9_195571</name>
</gene>
<evidence type="ECO:0000256" key="2">
    <source>
        <dbReference type="ARBA" id="ARBA00022598"/>
    </source>
</evidence>
<dbReference type="SUPFAM" id="SSF56801">
    <property type="entry name" value="Acetyl-CoA synthetase-like"/>
    <property type="match status" value="1"/>
</dbReference>
<dbReference type="Pfam" id="PF13193">
    <property type="entry name" value="AMP-binding_C"/>
    <property type="match status" value="1"/>
</dbReference>
<comment type="similarity">
    <text evidence="1">Belongs to the ATP-dependent AMP-binding enzyme family.</text>
</comment>
<accession>A0A645I9E7</accession>
<dbReference type="GO" id="GO:0016877">
    <property type="term" value="F:ligase activity, forming carbon-sulfur bonds"/>
    <property type="evidence" value="ECO:0007669"/>
    <property type="project" value="UniProtKB-ARBA"/>
</dbReference>
<comment type="caution">
    <text evidence="4">The sequence shown here is derived from an EMBL/GenBank/DDBJ whole genome shotgun (WGS) entry which is preliminary data.</text>
</comment>
<keyword evidence="2 4" id="KW-0436">Ligase</keyword>
<dbReference type="InterPro" id="IPR050237">
    <property type="entry name" value="ATP-dep_AMP-bd_enzyme"/>
</dbReference>
<evidence type="ECO:0000313" key="4">
    <source>
        <dbReference type="EMBL" id="MPN47967.1"/>
    </source>
</evidence>
<dbReference type="InterPro" id="IPR045851">
    <property type="entry name" value="AMP-bd_C_sf"/>
</dbReference>
<reference evidence="4" key="1">
    <citation type="submission" date="2019-08" db="EMBL/GenBank/DDBJ databases">
        <authorList>
            <person name="Kucharzyk K."/>
            <person name="Murdoch R.W."/>
            <person name="Higgins S."/>
            <person name="Loffler F."/>
        </authorList>
    </citation>
    <scope>NUCLEOTIDE SEQUENCE</scope>
</reference>
<name>A0A645I9E7_9ZZZZ</name>
<sequence>MSPEGRLLETGEVGEVVARGPLVMTGYWNLPEKTAETLVDGWLHTGDRGMFDERGYLYLKDRLKDMVITGGFNVYPIEVENALAQHPAVHECAVFGIPDDKWGESVQAAVQLRPHQQATEADLAAFLRERIGPVQTPKRIHFMSELPRSPVGKVLKNAVRDLAIANGSNT</sequence>
<dbReference type="Gene3D" id="3.40.50.12780">
    <property type="entry name" value="N-terminal domain of ligase-like"/>
    <property type="match status" value="1"/>
</dbReference>
<dbReference type="Gene3D" id="3.30.300.30">
    <property type="match status" value="1"/>
</dbReference>
<dbReference type="InterPro" id="IPR042099">
    <property type="entry name" value="ANL_N_sf"/>
</dbReference>
<evidence type="ECO:0000259" key="3">
    <source>
        <dbReference type="Pfam" id="PF13193"/>
    </source>
</evidence>
<dbReference type="AlphaFoldDB" id="A0A645I9E7"/>
<dbReference type="FunFam" id="3.30.300.30:FF:000008">
    <property type="entry name" value="2,3-dihydroxybenzoate-AMP ligase"/>
    <property type="match status" value="1"/>
</dbReference>
<evidence type="ECO:0000256" key="1">
    <source>
        <dbReference type="ARBA" id="ARBA00006432"/>
    </source>
</evidence>
<dbReference type="PANTHER" id="PTHR43767">
    <property type="entry name" value="LONG-CHAIN-FATTY-ACID--COA LIGASE"/>
    <property type="match status" value="1"/>
</dbReference>
<dbReference type="EMBL" id="VSSQ01109877">
    <property type="protein sequence ID" value="MPN47967.1"/>
    <property type="molecule type" value="Genomic_DNA"/>
</dbReference>
<feature type="domain" description="AMP-binding enzyme C-terminal" evidence="3">
    <location>
        <begin position="78"/>
        <end position="153"/>
    </location>
</feature>
<dbReference type="PANTHER" id="PTHR43767:SF7">
    <property type="entry name" value="MEDIUM_LONG-CHAIN-FATTY-ACID--COA LIGASE FADD8"/>
    <property type="match status" value="1"/>
</dbReference>
<dbReference type="EC" id="6.2.1.41" evidence="4"/>
<protein>
    <submittedName>
        <fullName evidence="4">3-[(3aS,4S,7aS)-7a-methyl-1, 5-dioxo-octahydro-1H-inden-4-yl]propanoyl:CoA ligase</fullName>
        <ecNumber evidence="4">6.2.1.41</ecNumber>
    </submittedName>
</protein>
<proteinExistence type="inferred from homology"/>
<organism evidence="4">
    <name type="scientific">bioreactor metagenome</name>
    <dbReference type="NCBI Taxonomy" id="1076179"/>
    <lineage>
        <taxon>unclassified sequences</taxon>
        <taxon>metagenomes</taxon>
        <taxon>ecological metagenomes</taxon>
    </lineage>
</organism>